<dbReference type="PROSITE" id="PS50994">
    <property type="entry name" value="INTEGRASE"/>
    <property type="match status" value="1"/>
</dbReference>
<dbReference type="GO" id="GO:0003676">
    <property type="term" value="F:nucleic acid binding"/>
    <property type="evidence" value="ECO:0007669"/>
    <property type="project" value="InterPro"/>
</dbReference>
<dbReference type="SUPFAM" id="SSF53098">
    <property type="entry name" value="Ribonuclease H-like"/>
    <property type="match status" value="1"/>
</dbReference>
<dbReference type="InterPro" id="IPR001584">
    <property type="entry name" value="Integrase_cat-core"/>
</dbReference>
<sequence>MNFGIPKKLITDRGSNFIGNVATEMYSFLGISHRPTTAYRPQSNGQVERFNQSLKKVLSKVCRMDIRNWDCYLWKAMLTLRNTKHRITKKSPAELLLGFTPTIPLSWRTSDTNENFDDALIERLLYIRDELPNIRRLAVDKIIKNKQYETARYNETVKETHFNEGDEVLKAVENPNSKFSATWEGPFKIIRKLDKGAYIIKDSQNNSDLLNGDRLKIYNQSQRMIPELRNSQVRSTLRRFREISSLDGTFKL</sequence>
<dbReference type="PANTHER" id="PTHR37984:SF15">
    <property type="entry name" value="INTEGRASE CATALYTIC DOMAIN-CONTAINING PROTEIN"/>
    <property type="match status" value="1"/>
</dbReference>
<dbReference type="GO" id="GO:0005634">
    <property type="term" value="C:nucleus"/>
    <property type="evidence" value="ECO:0007669"/>
    <property type="project" value="UniProtKB-ARBA"/>
</dbReference>
<comment type="caution">
    <text evidence="2">The sequence shown here is derived from an EMBL/GenBank/DDBJ whole genome shotgun (WGS) entry which is preliminary data.</text>
</comment>
<evidence type="ECO:0000313" key="3">
    <source>
        <dbReference type="Proteomes" id="UP000187429"/>
    </source>
</evidence>
<dbReference type="PANTHER" id="PTHR37984">
    <property type="entry name" value="PROTEIN CBG26694"/>
    <property type="match status" value="1"/>
</dbReference>
<dbReference type="OrthoDB" id="5101518at2759"/>
<dbReference type="Gene3D" id="3.30.420.10">
    <property type="entry name" value="Ribonuclease H-like superfamily/Ribonuclease H"/>
    <property type="match status" value="1"/>
</dbReference>
<name>A0A1R1YQR6_9FUNG</name>
<dbReference type="EMBL" id="LSSM01000340">
    <property type="protein sequence ID" value="OMJ29249.1"/>
    <property type="molecule type" value="Genomic_DNA"/>
</dbReference>
<organism evidence="2 3">
    <name type="scientific">Smittium culicis</name>
    <dbReference type="NCBI Taxonomy" id="133412"/>
    <lineage>
        <taxon>Eukaryota</taxon>
        <taxon>Fungi</taxon>
        <taxon>Fungi incertae sedis</taxon>
        <taxon>Zoopagomycota</taxon>
        <taxon>Kickxellomycotina</taxon>
        <taxon>Harpellomycetes</taxon>
        <taxon>Harpellales</taxon>
        <taxon>Legeriomycetaceae</taxon>
        <taxon>Smittium</taxon>
    </lineage>
</organism>
<keyword evidence="3" id="KW-1185">Reference proteome</keyword>
<protein>
    <submittedName>
        <fullName evidence="2">Pol polyprotein</fullName>
    </submittedName>
</protein>
<gene>
    <name evidence="2" type="ORF">AYI69_g1254</name>
</gene>
<dbReference type="AlphaFoldDB" id="A0A1R1YQR6"/>
<evidence type="ECO:0000259" key="1">
    <source>
        <dbReference type="PROSITE" id="PS50994"/>
    </source>
</evidence>
<dbReference type="InterPro" id="IPR012337">
    <property type="entry name" value="RNaseH-like_sf"/>
</dbReference>
<accession>A0A1R1YQR6</accession>
<dbReference type="InterPro" id="IPR050951">
    <property type="entry name" value="Retrovirus_Pol_polyprotein"/>
</dbReference>
<feature type="domain" description="Integrase catalytic" evidence="1">
    <location>
        <begin position="1"/>
        <end position="100"/>
    </location>
</feature>
<dbReference type="InterPro" id="IPR036397">
    <property type="entry name" value="RNaseH_sf"/>
</dbReference>
<dbReference type="Proteomes" id="UP000187429">
    <property type="component" value="Unassembled WGS sequence"/>
</dbReference>
<reference evidence="3" key="1">
    <citation type="submission" date="2017-01" db="EMBL/GenBank/DDBJ databases">
        <authorList>
            <person name="Wang Y."/>
            <person name="White M."/>
            <person name="Kvist S."/>
            <person name="Moncalvo J.-M."/>
        </authorList>
    </citation>
    <scope>NUCLEOTIDE SEQUENCE [LARGE SCALE GENOMIC DNA]</scope>
    <source>
        <strain evidence="3">ID-206-W2</strain>
    </source>
</reference>
<evidence type="ECO:0000313" key="2">
    <source>
        <dbReference type="EMBL" id="OMJ29249.1"/>
    </source>
</evidence>
<proteinExistence type="predicted"/>
<dbReference type="GO" id="GO:0015074">
    <property type="term" value="P:DNA integration"/>
    <property type="evidence" value="ECO:0007669"/>
    <property type="project" value="InterPro"/>
</dbReference>